<keyword evidence="1 4" id="KW-0663">Pyridoxal phosphate</keyword>
<evidence type="ECO:0000256" key="2">
    <source>
        <dbReference type="ARBA" id="ARBA00037999"/>
    </source>
</evidence>
<accession>A0A517P2E8</accession>
<dbReference type="EC" id="2.6.1.87" evidence="6"/>
<dbReference type="RefSeq" id="WP_145421269.1">
    <property type="nucleotide sequence ID" value="NZ_CP036526.1"/>
</dbReference>
<dbReference type="Pfam" id="PF01041">
    <property type="entry name" value="DegT_DnrJ_EryC1"/>
    <property type="match status" value="1"/>
</dbReference>
<feature type="active site" description="Proton acceptor" evidence="3">
    <location>
        <position position="191"/>
    </location>
</feature>
<name>A0A517P2E8_9BACT</name>
<dbReference type="SUPFAM" id="SSF53383">
    <property type="entry name" value="PLP-dependent transferases"/>
    <property type="match status" value="1"/>
</dbReference>
<evidence type="ECO:0000313" key="6">
    <source>
        <dbReference type="EMBL" id="QDT13557.1"/>
    </source>
</evidence>
<evidence type="ECO:0000256" key="5">
    <source>
        <dbReference type="RuleBase" id="RU004508"/>
    </source>
</evidence>
<sequence>MMGRSFDPPVSTSNLYAPDIDRVSKIFAGAFDRDGRLLSGHLVDQLETRLCGYHQSKYCVAFSTGFWALVAAVRSKSLSGKSQVIMPSFTYRRLADVVFWADKMPVMVDIDLETLAIAPDAVKANITEQTALILAVHPIVNCCDVDALIAVATECQIPIVFDAVESVHETISGRRVGSWGVGEVFSFHASKLINGVEGGYVCTDDQPLRNTLVAFRSGQLGEASSIGIHSIMNDGHAAFALAGLDELEINVQHNRQIYQRYEAQLSTIPGILILKFDQNEQSSFKNVVAEVTDRFPISRDALVANLNEHGILARAHYSPALHTKSYRYAVETTAMPNTESIMTRLINLPCGQRVTKQDVDGVCRFIDSLARQANDE</sequence>
<evidence type="ECO:0000256" key="4">
    <source>
        <dbReference type="PIRSR" id="PIRSR000390-2"/>
    </source>
</evidence>
<dbReference type="AlphaFoldDB" id="A0A517P2E8"/>
<evidence type="ECO:0000256" key="3">
    <source>
        <dbReference type="PIRSR" id="PIRSR000390-1"/>
    </source>
</evidence>
<dbReference type="Gene3D" id="3.40.640.10">
    <property type="entry name" value="Type I PLP-dependent aspartate aminotransferase-like (Major domain)"/>
    <property type="match status" value="1"/>
</dbReference>
<dbReference type="InterPro" id="IPR015421">
    <property type="entry name" value="PyrdxlP-dep_Trfase_major"/>
</dbReference>
<dbReference type="GO" id="GO:0030170">
    <property type="term" value="F:pyridoxal phosphate binding"/>
    <property type="evidence" value="ECO:0007669"/>
    <property type="project" value="TreeGrafter"/>
</dbReference>
<dbReference type="OrthoDB" id="9810913at2"/>
<dbReference type="InterPro" id="IPR015424">
    <property type="entry name" value="PyrdxlP-dep_Trfase"/>
</dbReference>
<proteinExistence type="inferred from homology"/>
<dbReference type="Proteomes" id="UP000319817">
    <property type="component" value="Chromosome"/>
</dbReference>
<comment type="similarity">
    <text evidence="2 5">Belongs to the DegT/DnrJ/EryC1 family.</text>
</comment>
<dbReference type="Gene3D" id="3.90.1150.10">
    <property type="entry name" value="Aspartate Aminotransferase, domain 1"/>
    <property type="match status" value="1"/>
</dbReference>
<keyword evidence="7" id="KW-1185">Reference proteome</keyword>
<dbReference type="GO" id="GO:0099620">
    <property type="term" value="F:UDP-4-amino-4-deoxy-L-arabinose aminotransferase"/>
    <property type="evidence" value="ECO:0007669"/>
    <property type="project" value="UniProtKB-EC"/>
</dbReference>
<dbReference type="PANTHER" id="PTHR30244:SF9">
    <property type="entry name" value="PROTEIN RV3402C"/>
    <property type="match status" value="1"/>
</dbReference>
<dbReference type="InterPro" id="IPR015422">
    <property type="entry name" value="PyrdxlP-dep_Trfase_small"/>
</dbReference>
<reference evidence="6 7" key="1">
    <citation type="submission" date="2019-02" db="EMBL/GenBank/DDBJ databases">
        <title>Deep-cultivation of Planctomycetes and their phenomic and genomic characterization uncovers novel biology.</title>
        <authorList>
            <person name="Wiegand S."/>
            <person name="Jogler M."/>
            <person name="Boedeker C."/>
            <person name="Pinto D."/>
            <person name="Vollmers J."/>
            <person name="Rivas-Marin E."/>
            <person name="Kohn T."/>
            <person name="Peeters S.H."/>
            <person name="Heuer A."/>
            <person name="Rast P."/>
            <person name="Oberbeckmann S."/>
            <person name="Bunk B."/>
            <person name="Jeske O."/>
            <person name="Meyerdierks A."/>
            <person name="Storesund J.E."/>
            <person name="Kallscheuer N."/>
            <person name="Luecker S."/>
            <person name="Lage O.M."/>
            <person name="Pohl T."/>
            <person name="Merkel B.J."/>
            <person name="Hornburger P."/>
            <person name="Mueller R.-W."/>
            <person name="Bruemmer F."/>
            <person name="Labrenz M."/>
            <person name="Spormann A.M."/>
            <person name="Op den Camp H."/>
            <person name="Overmann J."/>
            <person name="Amann R."/>
            <person name="Jetten M.S.M."/>
            <person name="Mascher T."/>
            <person name="Medema M.H."/>
            <person name="Devos D.P."/>
            <person name="Kaster A.-K."/>
            <person name="Ovreas L."/>
            <person name="Rohde M."/>
            <person name="Galperin M.Y."/>
            <person name="Jogler C."/>
        </authorList>
    </citation>
    <scope>NUCLEOTIDE SEQUENCE [LARGE SCALE GENOMIC DNA]</scope>
    <source>
        <strain evidence="6 7">K23_9</strain>
    </source>
</reference>
<gene>
    <name evidence="6" type="primary">arnB</name>
    <name evidence="6" type="ORF">K239x_55770</name>
</gene>
<feature type="modified residue" description="N6-(pyridoxal phosphate)lysine" evidence="4">
    <location>
        <position position="191"/>
    </location>
</feature>
<dbReference type="GO" id="GO:0000271">
    <property type="term" value="P:polysaccharide biosynthetic process"/>
    <property type="evidence" value="ECO:0007669"/>
    <property type="project" value="TreeGrafter"/>
</dbReference>
<keyword evidence="6" id="KW-0032">Aminotransferase</keyword>
<dbReference type="EMBL" id="CP036526">
    <property type="protein sequence ID" value="QDT13557.1"/>
    <property type="molecule type" value="Genomic_DNA"/>
</dbReference>
<evidence type="ECO:0000313" key="7">
    <source>
        <dbReference type="Proteomes" id="UP000319817"/>
    </source>
</evidence>
<keyword evidence="6" id="KW-0808">Transferase</keyword>
<dbReference type="PANTHER" id="PTHR30244">
    <property type="entry name" value="TRANSAMINASE"/>
    <property type="match status" value="1"/>
</dbReference>
<protein>
    <submittedName>
        <fullName evidence="6">UDP-4-amino-4-deoxy-L-arabinose--oxoglutarate aminotransferase</fullName>
        <ecNumber evidence="6">2.6.1.87</ecNumber>
    </submittedName>
</protein>
<dbReference type="PIRSF" id="PIRSF000390">
    <property type="entry name" value="PLP_StrS"/>
    <property type="match status" value="1"/>
</dbReference>
<evidence type="ECO:0000256" key="1">
    <source>
        <dbReference type="ARBA" id="ARBA00022898"/>
    </source>
</evidence>
<dbReference type="InterPro" id="IPR000653">
    <property type="entry name" value="DegT/StrS_aminotransferase"/>
</dbReference>
<organism evidence="6 7">
    <name type="scientific">Stieleria marina</name>
    <dbReference type="NCBI Taxonomy" id="1930275"/>
    <lineage>
        <taxon>Bacteria</taxon>
        <taxon>Pseudomonadati</taxon>
        <taxon>Planctomycetota</taxon>
        <taxon>Planctomycetia</taxon>
        <taxon>Pirellulales</taxon>
        <taxon>Pirellulaceae</taxon>
        <taxon>Stieleria</taxon>
    </lineage>
</organism>